<dbReference type="PANTHER" id="PTHR43344:SF13">
    <property type="entry name" value="PHOSPHATASE RV3661-RELATED"/>
    <property type="match status" value="1"/>
</dbReference>
<dbReference type="GO" id="GO:0046872">
    <property type="term" value="F:metal ion binding"/>
    <property type="evidence" value="ECO:0007669"/>
    <property type="project" value="UniProtKB-KW"/>
</dbReference>
<keyword evidence="6" id="KW-1185">Reference proteome</keyword>
<dbReference type="RefSeq" id="WP_246192726.1">
    <property type="nucleotide sequence ID" value="NZ_BAAABR010000031.1"/>
</dbReference>
<dbReference type="AlphaFoldDB" id="A0A561ET71"/>
<dbReference type="InterPro" id="IPR036412">
    <property type="entry name" value="HAD-like_sf"/>
</dbReference>
<dbReference type="SUPFAM" id="SSF56784">
    <property type="entry name" value="HAD-like"/>
    <property type="match status" value="1"/>
</dbReference>
<accession>A0A561ET71</accession>
<evidence type="ECO:0000256" key="3">
    <source>
        <dbReference type="ARBA" id="ARBA00022801"/>
    </source>
</evidence>
<dbReference type="Pfam" id="PF12710">
    <property type="entry name" value="HAD"/>
    <property type="match status" value="1"/>
</dbReference>
<sequence>MTTRGTKASAEAGAGQVGAGGLRPGGTAAFFDVDETLLTTKSMAAFWDHWAPTRRGELEALLAGGLPRTERNRAYYRLFAGVRPQQLQRAGAEWYDAYRRGPRAFVPATVDALRRHQRAGHGIVLVSGSCHALLDPLGEELGADLVLCTEQEIAADGLFTGEVAEPMIGQAKAEAVLRTIAARELVAADCHAYGDDVSDLPMLRVVGQAVAVGGRRELAEEAHRLGWRMLPAA</sequence>
<dbReference type="NCBIfam" id="TIGR01488">
    <property type="entry name" value="HAD-SF-IB"/>
    <property type="match status" value="1"/>
</dbReference>
<dbReference type="InterPro" id="IPR006385">
    <property type="entry name" value="HAD_hydro_SerB1"/>
</dbReference>
<reference evidence="5 6" key="1">
    <citation type="submission" date="2019-06" db="EMBL/GenBank/DDBJ databases">
        <title>Sequencing the genomes of 1000 actinobacteria strains.</title>
        <authorList>
            <person name="Klenk H.-P."/>
        </authorList>
    </citation>
    <scope>NUCLEOTIDE SEQUENCE [LARGE SCALE GENOMIC DNA]</scope>
    <source>
        <strain evidence="5 6">DSM 41649</strain>
    </source>
</reference>
<evidence type="ECO:0000313" key="6">
    <source>
        <dbReference type="Proteomes" id="UP000318416"/>
    </source>
</evidence>
<evidence type="ECO:0000256" key="1">
    <source>
        <dbReference type="ARBA" id="ARBA00009184"/>
    </source>
</evidence>
<evidence type="ECO:0000256" key="2">
    <source>
        <dbReference type="ARBA" id="ARBA00022723"/>
    </source>
</evidence>
<keyword evidence="3 5" id="KW-0378">Hydrolase</keyword>
<dbReference type="EMBL" id="VIVR01000001">
    <property type="protein sequence ID" value="TWE18814.1"/>
    <property type="molecule type" value="Genomic_DNA"/>
</dbReference>
<gene>
    <name evidence="5" type="ORF">FB465_3905</name>
</gene>
<dbReference type="NCBIfam" id="TIGR01490">
    <property type="entry name" value="HAD-SF-IB-hyp1"/>
    <property type="match status" value="1"/>
</dbReference>
<evidence type="ECO:0000256" key="4">
    <source>
        <dbReference type="ARBA" id="ARBA00022842"/>
    </source>
</evidence>
<dbReference type="Proteomes" id="UP000318416">
    <property type="component" value="Unassembled WGS sequence"/>
</dbReference>
<comment type="caution">
    <text evidence="5">The sequence shown here is derived from an EMBL/GenBank/DDBJ whole genome shotgun (WGS) entry which is preliminary data.</text>
</comment>
<keyword evidence="4" id="KW-0460">Magnesium</keyword>
<protein>
    <submittedName>
        <fullName evidence="5">HAD superfamily hydrolase (TIGR01490 family)</fullName>
    </submittedName>
</protein>
<dbReference type="InterPro" id="IPR023214">
    <property type="entry name" value="HAD_sf"/>
</dbReference>
<dbReference type="GO" id="GO:0016787">
    <property type="term" value="F:hydrolase activity"/>
    <property type="evidence" value="ECO:0007669"/>
    <property type="project" value="UniProtKB-KW"/>
</dbReference>
<evidence type="ECO:0000313" key="5">
    <source>
        <dbReference type="EMBL" id="TWE18814.1"/>
    </source>
</evidence>
<name>A0A561ET71_9ACTN</name>
<dbReference type="PANTHER" id="PTHR43344">
    <property type="entry name" value="PHOSPHOSERINE PHOSPHATASE"/>
    <property type="match status" value="1"/>
</dbReference>
<dbReference type="Gene3D" id="3.40.50.1000">
    <property type="entry name" value="HAD superfamily/HAD-like"/>
    <property type="match status" value="1"/>
</dbReference>
<comment type="similarity">
    <text evidence="1">Belongs to the HAD-like hydrolase superfamily. SerB family.</text>
</comment>
<dbReference type="Gene3D" id="1.20.1440.100">
    <property type="entry name" value="SG protein - dephosphorylation function"/>
    <property type="match status" value="1"/>
</dbReference>
<organism evidence="5 6">
    <name type="scientific">Kitasatospora atroaurantiaca</name>
    <dbReference type="NCBI Taxonomy" id="285545"/>
    <lineage>
        <taxon>Bacteria</taxon>
        <taxon>Bacillati</taxon>
        <taxon>Actinomycetota</taxon>
        <taxon>Actinomycetes</taxon>
        <taxon>Kitasatosporales</taxon>
        <taxon>Streptomycetaceae</taxon>
        <taxon>Kitasatospora</taxon>
    </lineage>
</organism>
<keyword evidence="2" id="KW-0479">Metal-binding</keyword>
<proteinExistence type="inferred from homology"/>
<dbReference type="InterPro" id="IPR050582">
    <property type="entry name" value="HAD-like_SerB"/>
</dbReference>